<dbReference type="EMBL" id="MEHD01000025">
    <property type="protein sequence ID" value="ODR54536.1"/>
    <property type="molecule type" value="Genomic_DNA"/>
</dbReference>
<gene>
    <name evidence="5" type="ORF">BEI59_14205</name>
    <name evidence="6" type="ORF">BEI63_16425</name>
</gene>
<evidence type="ECO:0000256" key="1">
    <source>
        <dbReference type="ARBA" id="ARBA00023015"/>
    </source>
</evidence>
<keyword evidence="2" id="KW-0238">DNA-binding</keyword>
<reference evidence="5 7" key="2">
    <citation type="submission" date="2016-08" db="EMBL/GenBank/DDBJ databases">
        <authorList>
            <person name="Seilhamer J.J."/>
        </authorList>
    </citation>
    <scope>NUCLEOTIDE SEQUENCE [LARGE SCALE GENOMIC DNA]</scope>
    <source>
        <strain evidence="5 7">NML150140-1</strain>
    </source>
</reference>
<dbReference type="InterPro" id="IPR009057">
    <property type="entry name" value="Homeodomain-like_sf"/>
</dbReference>
<proteinExistence type="predicted"/>
<dbReference type="SMART" id="SM00342">
    <property type="entry name" value="HTH_ARAC"/>
    <property type="match status" value="1"/>
</dbReference>
<dbReference type="Proteomes" id="UP000094271">
    <property type="component" value="Unassembled WGS sequence"/>
</dbReference>
<name>A0A1E3UHL2_9FIRM</name>
<dbReference type="AlphaFoldDB" id="A0A1E3UHL2"/>
<evidence type="ECO:0000313" key="8">
    <source>
        <dbReference type="Proteomes" id="UP000094869"/>
    </source>
</evidence>
<protein>
    <recommendedName>
        <fullName evidence="4">HTH araC/xylS-type domain-containing protein</fullName>
    </recommendedName>
</protein>
<dbReference type="InterPro" id="IPR020449">
    <property type="entry name" value="Tscrpt_reg_AraC-type_HTH"/>
</dbReference>
<organism evidence="5 7">
    <name type="scientific">Eisenbergiella tayi</name>
    <dbReference type="NCBI Taxonomy" id="1432052"/>
    <lineage>
        <taxon>Bacteria</taxon>
        <taxon>Bacillati</taxon>
        <taxon>Bacillota</taxon>
        <taxon>Clostridia</taxon>
        <taxon>Lachnospirales</taxon>
        <taxon>Lachnospiraceae</taxon>
        <taxon>Eisenbergiella</taxon>
    </lineage>
</organism>
<evidence type="ECO:0000259" key="4">
    <source>
        <dbReference type="PROSITE" id="PS01124"/>
    </source>
</evidence>
<dbReference type="PANTHER" id="PTHR43280">
    <property type="entry name" value="ARAC-FAMILY TRANSCRIPTIONAL REGULATOR"/>
    <property type="match status" value="1"/>
</dbReference>
<dbReference type="Proteomes" id="UP000094869">
    <property type="component" value="Unassembled WGS sequence"/>
</dbReference>
<evidence type="ECO:0000313" key="5">
    <source>
        <dbReference type="EMBL" id="ODR51395.1"/>
    </source>
</evidence>
<dbReference type="EMBL" id="MEHA01000009">
    <property type="protein sequence ID" value="ODR51395.1"/>
    <property type="molecule type" value="Genomic_DNA"/>
</dbReference>
<evidence type="ECO:0000256" key="3">
    <source>
        <dbReference type="ARBA" id="ARBA00023163"/>
    </source>
</evidence>
<feature type="domain" description="HTH araC/xylS-type" evidence="4">
    <location>
        <begin position="1"/>
        <end position="63"/>
    </location>
</feature>
<reference evidence="6 8" key="1">
    <citation type="submission" date="2016-08" db="EMBL/GenBank/DDBJ databases">
        <title>Characterization of Isolates of Eisenbergiella tayi Derived from Blood Cultures, Using Whole Genome Sequencing.</title>
        <authorList>
            <person name="Bernier A.-M."/>
            <person name="Burdz T."/>
            <person name="Wiebe D."/>
            <person name="Bernard K."/>
        </authorList>
    </citation>
    <scope>NUCLEOTIDE SEQUENCE [LARGE SCALE GENOMIC DNA]</scope>
    <source>
        <strain evidence="6 8">NML120146</strain>
    </source>
</reference>
<keyword evidence="8" id="KW-1185">Reference proteome</keyword>
<dbReference type="InterPro" id="IPR018060">
    <property type="entry name" value="HTH_AraC"/>
</dbReference>
<accession>A0A1E3UHL2</accession>
<dbReference type="GO" id="GO:0003700">
    <property type="term" value="F:DNA-binding transcription factor activity"/>
    <property type="evidence" value="ECO:0007669"/>
    <property type="project" value="InterPro"/>
</dbReference>
<evidence type="ECO:0000313" key="7">
    <source>
        <dbReference type="Proteomes" id="UP000094271"/>
    </source>
</evidence>
<dbReference type="RefSeq" id="WP_069411283.1">
    <property type="nucleotide sequence ID" value="NZ_DBFYTW010000404.1"/>
</dbReference>
<dbReference type="SUPFAM" id="SSF46689">
    <property type="entry name" value="Homeodomain-like"/>
    <property type="match status" value="1"/>
</dbReference>
<keyword evidence="1" id="KW-0805">Transcription regulation</keyword>
<dbReference type="GO" id="GO:0043565">
    <property type="term" value="F:sequence-specific DNA binding"/>
    <property type="evidence" value="ECO:0007669"/>
    <property type="project" value="InterPro"/>
</dbReference>
<dbReference type="Pfam" id="PF12833">
    <property type="entry name" value="HTH_18"/>
    <property type="match status" value="1"/>
</dbReference>
<dbReference type="PANTHER" id="PTHR43280:SF28">
    <property type="entry name" value="HTH-TYPE TRANSCRIPTIONAL ACTIVATOR RHAS"/>
    <property type="match status" value="1"/>
</dbReference>
<dbReference type="PRINTS" id="PR00032">
    <property type="entry name" value="HTHARAC"/>
</dbReference>
<dbReference type="PROSITE" id="PS01124">
    <property type="entry name" value="HTH_ARAC_FAMILY_2"/>
    <property type="match status" value="1"/>
</dbReference>
<evidence type="ECO:0000313" key="6">
    <source>
        <dbReference type="EMBL" id="ODR54536.1"/>
    </source>
</evidence>
<keyword evidence="3" id="KW-0804">Transcription</keyword>
<comment type="caution">
    <text evidence="5">The sequence shown here is derived from an EMBL/GenBank/DDBJ whole genome shotgun (WGS) entry which is preliminary data.</text>
</comment>
<sequence length="79" mass="9310">MCGNFTVNEFINCQRIGKARLLLAETEKTMEEVAKELGYDSLAYFDRVFKKYTDMTPLQYRKMKKKIIGIHLLSHNFKT</sequence>
<evidence type="ECO:0000256" key="2">
    <source>
        <dbReference type="ARBA" id="ARBA00023125"/>
    </source>
</evidence>
<dbReference type="Gene3D" id="1.10.10.60">
    <property type="entry name" value="Homeodomain-like"/>
    <property type="match status" value="1"/>
</dbReference>